<dbReference type="AlphaFoldDB" id="A0A1I7SRP0"/>
<dbReference type="eggNOG" id="ENOG502SU17">
    <property type="taxonomic scope" value="Eukaryota"/>
</dbReference>
<dbReference type="OrthoDB" id="5811720at2759"/>
<gene>
    <name evidence="6" type="ORF">BXYJ_LOCUS5317</name>
</gene>
<organism evidence="8 10">
    <name type="scientific">Bursaphelenchus xylophilus</name>
    <name type="common">Pinewood nematode worm</name>
    <name type="synonym">Aphelenchoides xylophilus</name>
    <dbReference type="NCBI Taxonomy" id="6326"/>
    <lineage>
        <taxon>Eukaryota</taxon>
        <taxon>Metazoa</taxon>
        <taxon>Ecdysozoa</taxon>
        <taxon>Nematoda</taxon>
        <taxon>Chromadorea</taxon>
        <taxon>Rhabditida</taxon>
        <taxon>Tylenchina</taxon>
        <taxon>Tylenchomorpha</taxon>
        <taxon>Aphelenchoidea</taxon>
        <taxon>Aphelenchoididae</taxon>
        <taxon>Bursaphelenchus</taxon>
    </lineage>
</organism>
<keyword evidence="9" id="KW-1185">Reference proteome</keyword>
<dbReference type="WBParaSite" id="BXY_1570600.1">
    <property type="protein sequence ID" value="BXY_1570600.1"/>
    <property type="gene ID" value="BXY_1570600"/>
</dbReference>
<dbReference type="PANTHER" id="PTHR21700">
    <property type="entry name" value="TRANSTHYRETIN-LIKE FAMILY PROTEIN-RELATED"/>
    <property type="match status" value="1"/>
</dbReference>
<feature type="signal peptide" evidence="5">
    <location>
        <begin position="1"/>
        <end position="19"/>
    </location>
</feature>
<dbReference type="Gene3D" id="2.60.40.3330">
    <property type="match status" value="1"/>
</dbReference>
<evidence type="ECO:0000256" key="5">
    <source>
        <dbReference type="SAM" id="SignalP"/>
    </source>
</evidence>
<evidence type="ECO:0000313" key="8">
    <source>
        <dbReference type="Proteomes" id="UP000095284"/>
    </source>
</evidence>
<dbReference type="Proteomes" id="UP000095284">
    <property type="component" value="Unplaced"/>
</dbReference>
<evidence type="ECO:0000256" key="2">
    <source>
        <dbReference type="ARBA" id="ARBA00010112"/>
    </source>
</evidence>
<name>A0A1I7SRP0_BURXY</name>
<feature type="chain" id="PRO_5036022262" evidence="5">
    <location>
        <begin position="20"/>
        <end position="152"/>
    </location>
</feature>
<dbReference type="EMBL" id="CAJFDI010000002">
    <property type="protein sequence ID" value="CAD5217924.1"/>
    <property type="molecule type" value="Genomic_DNA"/>
</dbReference>
<proteinExistence type="inferred from homology"/>
<dbReference type="Proteomes" id="UP000582659">
    <property type="component" value="Unassembled WGS sequence"/>
</dbReference>
<protein>
    <submittedName>
        <fullName evidence="6">(pine wood nematode) hypothetical protein</fullName>
    </submittedName>
</protein>
<evidence type="ECO:0000313" key="7">
    <source>
        <dbReference type="EMBL" id="CAG9102055.1"/>
    </source>
</evidence>
<dbReference type="GO" id="GO:0009986">
    <property type="term" value="C:cell surface"/>
    <property type="evidence" value="ECO:0007669"/>
    <property type="project" value="InterPro"/>
</dbReference>
<evidence type="ECO:0000256" key="3">
    <source>
        <dbReference type="ARBA" id="ARBA00022525"/>
    </source>
</evidence>
<dbReference type="EMBL" id="CAJFCV020000002">
    <property type="protein sequence ID" value="CAG9102055.1"/>
    <property type="molecule type" value="Genomic_DNA"/>
</dbReference>
<evidence type="ECO:0000313" key="6">
    <source>
        <dbReference type="EMBL" id="CAD5217924.1"/>
    </source>
</evidence>
<comment type="subcellular location">
    <subcellularLocation>
        <location evidence="1">Secreted</location>
    </subcellularLocation>
</comment>
<accession>A0A1I7SRP0</accession>
<keyword evidence="3" id="KW-0964">Secreted</keyword>
<evidence type="ECO:0000313" key="10">
    <source>
        <dbReference type="WBParaSite" id="BXY_1570600.1"/>
    </source>
</evidence>
<comment type="similarity">
    <text evidence="2">Belongs to the nematode transthyretin-like family.</text>
</comment>
<dbReference type="PANTHER" id="PTHR21700:SF48">
    <property type="entry name" value="TRANSTHYRETIN-LIKE FAMILY PROTEIN"/>
    <property type="match status" value="1"/>
</dbReference>
<reference evidence="7" key="2">
    <citation type="submission" date="2020-08" db="EMBL/GenBank/DDBJ databases">
        <authorList>
            <person name="Kikuchi T."/>
        </authorList>
    </citation>
    <scope>NUCLEOTIDE SEQUENCE</scope>
    <source>
        <strain evidence="6">Ka4C1</strain>
    </source>
</reference>
<evidence type="ECO:0000313" key="9">
    <source>
        <dbReference type="Proteomes" id="UP000659654"/>
    </source>
</evidence>
<dbReference type="GO" id="GO:0005576">
    <property type="term" value="C:extracellular region"/>
    <property type="evidence" value="ECO:0007669"/>
    <property type="project" value="UniProtKB-SubCell"/>
</dbReference>
<sequence>MKCLGAFCFILVAVVLSGAAETYQDNVATRSVKVEGILRCGKKPLADAVIRLFKSNSEDLGEVIAVGKSTADGKFSIEGDTSRFKAEDSEIDPYLRFYHQCEQKSGYKRVQLQFPKEFISLGKLPRRTYNVGLLNLELGFPGETTVKQVEGL</sequence>
<evidence type="ECO:0000256" key="1">
    <source>
        <dbReference type="ARBA" id="ARBA00004613"/>
    </source>
</evidence>
<keyword evidence="4 5" id="KW-0732">Signal</keyword>
<evidence type="ECO:0000256" key="4">
    <source>
        <dbReference type="ARBA" id="ARBA00022729"/>
    </source>
</evidence>
<reference evidence="10" key="1">
    <citation type="submission" date="2016-11" db="UniProtKB">
        <authorList>
            <consortium name="WormBaseParasite"/>
        </authorList>
    </citation>
    <scope>IDENTIFICATION</scope>
</reference>
<dbReference type="InterPro" id="IPR001534">
    <property type="entry name" value="Transthyretin-like"/>
</dbReference>
<dbReference type="Pfam" id="PF01060">
    <property type="entry name" value="TTR-52"/>
    <property type="match status" value="1"/>
</dbReference>
<dbReference type="InterPro" id="IPR038479">
    <property type="entry name" value="Transthyretin-like_sf"/>
</dbReference>
<dbReference type="SMR" id="A0A1I7SRP0"/>
<dbReference type="Proteomes" id="UP000659654">
    <property type="component" value="Unassembled WGS sequence"/>
</dbReference>